<evidence type="ECO:0000256" key="12">
    <source>
        <dbReference type="ARBA" id="ARBA00023002"/>
    </source>
</evidence>
<evidence type="ECO:0000256" key="10">
    <source>
        <dbReference type="ARBA" id="ARBA00022691"/>
    </source>
</evidence>
<dbReference type="SUPFAM" id="SSF102114">
    <property type="entry name" value="Radical SAM enzymes"/>
    <property type="match status" value="1"/>
</dbReference>
<dbReference type="EMBL" id="LAZR01000423">
    <property type="protein sequence ID" value="KKN69545.1"/>
    <property type="molecule type" value="Genomic_DNA"/>
</dbReference>
<dbReference type="Gene3D" id="1.10.10.920">
    <property type="match status" value="1"/>
</dbReference>
<evidence type="ECO:0000256" key="15">
    <source>
        <dbReference type="ARBA" id="ARBA00023244"/>
    </source>
</evidence>
<keyword evidence="12" id="KW-0560">Oxidoreductase</keyword>
<dbReference type="SFLD" id="SFLDS00029">
    <property type="entry name" value="Radical_SAM"/>
    <property type="match status" value="1"/>
</dbReference>
<keyword evidence="8" id="KW-0004">4Fe-4S</keyword>
<name>A0A0F9SKM8_9ZZZZ</name>
<dbReference type="EC" id="1.3.98.3" evidence="6"/>
<keyword evidence="15" id="KW-0627">Porphyrin biosynthesis</keyword>
<dbReference type="InterPro" id="IPR058240">
    <property type="entry name" value="rSAM_sf"/>
</dbReference>
<evidence type="ECO:0000256" key="17">
    <source>
        <dbReference type="ARBA" id="ARBA00048321"/>
    </source>
</evidence>
<accession>A0A0F9SKM8</accession>
<dbReference type="PANTHER" id="PTHR13932:SF6">
    <property type="entry name" value="OXYGEN-INDEPENDENT COPROPORPHYRINOGEN III OXIDASE"/>
    <property type="match status" value="1"/>
</dbReference>
<evidence type="ECO:0000256" key="16">
    <source>
        <dbReference type="ARBA" id="ARBA00030263"/>
    </source>
</evidence>
<dbReference type="UniPathway" id="UPA00251">
    <property type="reaction ID" value="UER00323"/>
</dbReference>
<comment type="similarity">
    <text evidence="4">Belongs to the anaerobic coproporphyrinogen-III oxidase family.</text>
</comment>
<sequence>MARDPALILARYSEPVPRYTSYPTAPHFETDLGPTLLPEMLGAIGQSERVSLYIHVPYCDRLCWFCGCHTKHTRQYGPVADYVASLLREVALVSRAIGFPAPVAQLHFGGGSPSLMRSGDFQRLSDALHEAFTIDAASEISVEIDPSDVTDDTLDGLTALGMTRASIGVQDFDPAVQAAINRPQSFELTREVIASLRAIGIGSLNIDALYGLPLQTEQRLAATLEKVVDLAPDRIALFGYAHMPWLKKHQTMIRDEDLPDQTERFRQARLAEAALVAAGYAAIGIDHFALPHDTLAEAARTGTLHRNFQGYTTDACATMIGLGASSIGRFRDGYVQNIVPTASYRAAVDADRLPVGRGYRLSDDDRVRAYWIERLMCDFAVCFADLEARFGAAAAPYIAEARMIATSDADGLCRVEADRFVIPDDARPFTRIVAARFDAHLKTSAFRYSKAV</sequence>
<dbReference type="GO" id="GO:0006782">
    <property type="term" value="P:protoporphyrinogen IX biosynthetic process"/>
    <property type="evidence" value="ECO:0007669"/>
    <property type="project" value="UniProtKB-UniPathway"/>
</dbReference>
<evidence type="ECO:0000256" key="13">
    <source>
        <dbReference type="ARBA" id="ARBA00023004"/>
    </source>
</evidence>
<dbReference type="AlphaFoldDB" id="A0A0F9SKM8"/>
<dbReference type="GO" id="GO:0004109">
    <property type="term" value="F:coproporphyrinogen oxidase activity"/>
    <property type="evidence" value="ECO:0007669"/>
    <property type="project" value="InterPro"/>
</dbReference>
<evidence type="ECO:0000256" key="1">
    <source>
        <dbReference type="ARBA" id="ARBA00001966"/>
    </source>
</evidence>
<comment type="pathway">
    <text evidence="3">Porphyrin-containing compound metabolism; protoporphyrin-IX biosynthesis; protoporphyrinogen-IX from coproporphyrinogen-III (AdoMet route): step 1/1.</text>
</comment>
<keyword evidence="14" id="KW-0411">Iron-sulfur</keyword>
<evidence type="ECO:0000256" key="8">
    <source>
        <dbReference type="ARBA" id="ARBA00022485"/>
    </source>
</evidence>
<evidence type="ECO:0000256" key="2">
    <source>
        <dbReference type="ARBA" id="ARBA00004496"/>
    </source>
</evidence>
<dbReference type="InterPro" id="IPR006638">
    <property type="entry name" value="Elp3/MiaA/NifB-like_rSAM"/>
</dbReference>
<comment type="catalytic activity">
    <reaction evidence="17">
        <text>coproporphyrinogen III + 2 S-adenosyl-L-methionine = protoporphyrinogen IX + 2 5'-deoxyadenosine + 2 L-methionine + 2 CO2</text>
        <dbReference type="Rhea" id="RHEA:15425"/>
        <dbReference type="ChEBI" id="CHEBI:16526"/>
        <dbReference type="ChEBI" id="CHEBI:17319"/>
        <dbReference type="ChEBI" id="CHEBI:57307"/>
        <dbReference type="ChEBI" id="CHEBI:57309"/>
        <dbReference type="ChEBI" id="CHEBI:57844"/>
        <dbReference type="ChEBI" id="CHEBI:59789"/>
        <dbReference type="EC" id="1.3.98.3"/>
    </reaction>
</comment>
<dbReference type="CDD" id="cd01335">
    <property type="entry name" value="Radical_SAM"/>
    <property type="match status" value="1"/>
</dbReference>
<proteinExistence type="inferred from homology"/>
<dbReference type="SFLD" id="SFLDG01065">
    <property type="entry name" value="anaerobic_coproporphyrinogen-I"/>
    <property type="match status" value="1"/>
</dbReference>
<dbReference type="InterPro" id="IPR007197">
    <property type="entry name" value="rSAM"/>
</dbReference>
<dbReference type="PANTHER" id="PTHR13932">
    <property type="entry name" value="COPROPORPHYRINIGEN III OXIDASE"/>
    <property type="match status" value="1"/>
</dbReference>
<comment type="subunit">
    <text evidence="5">Monomer.</text>
</comment>
<dbReference type="GO" id="GO:0005737">
    <property type="term" value="C:cytoplasm"/>
    <property type="evidence" value="ECO:0007669"/>
    <property type="project" value="UniProtKB-SubCell"/>
</dbReference>
<reference evidence="19" key="1">
    <citation type="journal article" date="2015" name="Nature">
        <title>Complex archaea that bridge the gap between prokaryotes and eukaryotes.</title>
        <authorList>
            <person name="Spang A."/>
            <person name="Saw J.H."/>
            <person name="Jorgensen S.L."/>
            <person name="Zaremba-Niedzwiedzka K."/>
            <person name="Martijn J."/>
            <person name="Lind A.E."/>
            <person name="van Eijk R."/>
            <person name="Schleper C."/>
            <person name="Guy L."/>
            <person name="Ettema T.J."/>
        </authorList>
    </citation>
    <scope>NUCLEOTIDE SEQUENCE</scope>
</reference>
<keyword evidence="9" id="KW-0963">Cytoplasm</keyword>
<comment type="cofactor">
    <cofactor evidence="1">
        <name>[4Fe-4S] cluster</name>
        <dbReference type="ChEBI" id="CHEBI:49883"/>
    </cofactor>
</comment>
<dbReference type="PROSITE" id="PS51918">
    <property type="entry name" value="RADICAL_SAM"/>
    <property type="match status" value="1"/>
</dbReference>
<dbReference type="InterPro" id="IPR010723">
    <property type="entry name" value="HemN_C"/>
</dbReference>
<dbReference type="Gene3D" id="3.80.30.20">
    <property type="entry name" value="tm_1862 like domain"/>
    <property type="match status" value="1"/>
</dbReference>
<dbReference type="InterPro" id="IPR023404">
    <property type="entry name" value="rSAM_horseshoe"/>
</dbReference>
<dbReference type="GO" id="GO:0051989">
    <property type="term" value="F:coproporphyrinogen dehydrogenase activity"/>
    <property type="evidence" value="ECO:0007669"/>
    <property type="project" value="UniProtKB-EC"/>
</dbReference>
<evidence type="ECO:0000256" key="5">
    <source>
        <dbReference type="ARBA" id="ARBA00011245"/>
    </source>
</evidence>
<evidence type="ECO:0000256" key="11">
    <source>
        <dbReference type="ARBA" id="ARBA00022723"/>
    </source>
</evidence>
<gene>
    <name evidence="19" type="ORF">LCGC14_0439650</name>
</gene>
<dbReference type="Pfam" id="PF04055">
    <property type="entry name" value="Radical_SAM"/>
    <property type="match status" value="1"/>
</dbReference>
<dbReference type="Pfam" id="PF06969">
    <property type="entry name" value="HemN_C"/>
    <property type="match status" value="1"/>
</dbReference>
<dbReference type="GO" id="GO:0046872">
    <property type="term" value="F:metal ion binding"/>
    <property type="evidence" value="ECO:0007669"/>
    <property type="project" value="UniProtKB-KW"/>
</dbReference>
<evidence type="ECO:0000256" key="4">
    <source>
        <dbReference type="ARBA" id="ARBA00005493"/>
    </source>
</evidence>
<dbReference type="PIRSF" id="PIRSF000167">
    <property type="entry name" value="HemN"/>
    <property type="match status" value="1"/>
</dbReference>
<evidence type="ECO:0000256" key="14">
    <source>
        <dbReference type="ARBA" id="ARBA00023014"/>
    </source>
</evidence>
<organism evidence="19">
    <name type="scientific">marine sediment metagenome</name>
    <dbReference type="NCBI Taxonomy" id="412755"/>
    <lineage>
        <taxon>unclassified sequences</taxon>
        <taxon>metagenomes</taxon>
        <taxon>ecological metagenomes</taxon>
    </lineage>
</organism>
<dbReference type="SMART" id="SM00729">
    <property type="entry name" value="Elp3"/>
    <property type="match status" value="1"/>
</dbReference>
<evidence type="ECO:0000256" key="9">
    <source>
        <dbReference type="ARBA" id="ARBA00022490"/>
    </source>
</evidence>
<evidence type="ECO:0000259" key="18">
    <source>
        <dbReference type="PROSITE" id="PS51918"/>
    </source>
</evidence>
<feature type="domain" description="Radical SAM core" evidence="18">
    <location>
        <begin position="44"/>
        <end position="286"/>
    </location>
</feature>
<dbReference type="InterPro" id="IPR004558">
    <property type="entry name" value="Coprogen_oxidase_HemN"/>
</dbReference>
<dbReference type="InterPro" id="IPR034505">
    <property type="entry name" value="Coproporphyrinogen-III_oxidase"/>
</dbReference>
<evidence type="ECO:0000256" key="3">
    <source>
        <dbReference type="ARBA" id="ARBA00004785"/>
    </source>
</evidence>
<dbReference type="GO" id="GO:0051539">
    <property type="term" value="F:4 iron, 4 sulfur cluster binding"/>
    <property type="evidence" value="ECO:0007669"/>
    <property type="project" value="UniProtKB-KW"/>
</dbReference>
<keyword evidence="10" id="KW-0949">S-adenosyl-L-methionine</keyword>
<keyword evidence="11" id="KW-0479">Metal-binding</keyword>
<evidence type="ECO:0000313" key="19">
    <source>
        <dbReference type="EMBL" id="KKN69545.1"/>
    </source>
</evidence>
<dbReference type="NCBIfam" id="TIGR00538">
    <property type="entry name" value="hemN"/>
    <property type="match status" value="1"/>
</dbReference>
<comment type="subcellular location">
    <subcellularLocation>
        <location evidence="2">Cytoplasm</location>
    </subcellularLocation>
</comment>
<comment type="caution">
    <text evidence="19">The sequence shown here is derived from an EMBL/GenBank/DDBJ whole genome shotgun (WGS) entry which is preliminary data.</text>
</comment>
<keyword evidence="13" id="KW-0408">Iron</keyword>
<protein>
    <recommendedName>
        <fullName evidence="7">Oxygen-independent coproporphyrinogen III oxidase</fullName>
        <ecNumber evidence="6">1.3.98.3</ecNumber>
    </recommendedName>
    <alternativeName>
        <fullName evidence="16">Coproporphyrinogen III dehydrogenase</fullName>
    </alternativeName>
</protein>
<evidence type="ECO:0000256" key="6">
    <source>
        <dbReference type="ARBA" id="ARBA00011912"/>
    </source>
</evidence>
<evidence type="ECO:0000256" key="7">
    <source>
        <dbReference type="ARBA" id="ARBA00020156"/>
    </source>
</evidence>